<evidence type="ECO:0000313" key="4">
    <source>
        <dbReference type="EMBL" id="KAL3623324.1"/>
    </source>
</evidence>
<dbReference type="InterPro" id="IPR029071">
    <property type="entry name" value="Ubiquitin-like_domsf"/>
</dbReference>
<organism evidence="4 5">
    <name type="scientific">Castilleja foliolosa</name>
    <dbReference type="NCBI Taxonomy" id="1961234"/>
    <lineage>
        <taxon>Eukaryota</taxon>
        <taxon>Viridiplantae</taxon>
        <taxon>Streptophyta</taxon>
        <taxon>Embryophyta</taxon>
        <taxon>Tracheophyta</taxon>
        <taxon>Spermatophyta</taxon>
        <taxon>Magnoliopsida</taxon>
        <taxon>eudicotyledons</taxon>
        <taxon>Gunneridae</taxon>
        <taxon>Pentapetalae</taxon>
        <taxon>asterids</taxon>
        <taxon>lamiids</taxon>
        <taxon>Lamiales</taxon>
        <taxon>Orobanchaceae</taxon>
        <taxon>Pedicularideae</taxon>
        <taxon>Castillejinae</taxon>
        <taxon>Castilleja</taxon>
    </lineage>
</organism>
<gene>
    <name evidence="4" type="ORF">CASFOL_032140</name>
</gene>
<dbReference type="PANTHER" id="PTHR10666">
    <property type="entry name" value="UBIQUITIN"/>
    <property type="match status" value="1"/>
</dbReference>
<dbReference type="InterPro" id="IPR019956">
    <property type="entry name" value="Ubiquitin_dom"/>
</dbReference>
<keyword evidence="1" id="KW-1017">Isopeptide bond</keyword>
<name>A0ABD3C165_9LAMI</name>
<dbReference type="PRINTS" id="PR00348">
    <property type="entry name" value="UBIQUITIN"/>
</dbReference>
<dbReference type="Proteomes" id="UP001632038">
    <property type="component" value="Unassembled WGS sequence"/>
</dbReference>
<keyword evidence="5" id="KW-1185">Reference proteome</keyword>
<keyword evidence="2" id="KW-0832">Ubl conjugation</keyword>
<accession>A0ABD3C165</accession>
<evidence type="ECO:0000259" key="3">
    <source>
        <dbReference type="PROSITE" id="PS50053"/>
    </source>
</evidence>
<dbReference type="SMART" id="SM00213">
    <property type="entry name" value="UBQ"/>
    <property type="match status" value="1"/>
</dbReference>
<comment type="caution">
    <text evidence="4">The sequence shown here is derived from an EMBL/GenBank/DDBJ whole genome shotgun (WGS) entry which is preliminary data.</text>
</comment>
<evidence type="ECO:0000256" key="2">
    <source>
        <dbReference type="ARBA" id="ARBA00022843"/>
    </source>
</evidence>
<dbReference type="InterPro" id="IPR000626">
    <property type="entry name" value="Ubiquitin-like_dom"/>
</dbReference>
<dbReference type="GO" id="GO:0003729">
    <property type="term" value="F:mRNA binding"/>
    <property type="evidence" value="ECO:0007669"/>
    <property type="project" value="UniProtKB-ARBA"/>
</dbReference>
<dbReference type="Gene3D" id="3.10.20.90">
    <property type="entry name" value="Phosphatidylinositol 3-kinase Catalytic Subunit, Chain A, domain 1"/>
    <property type="match status" value="1"/>
</dbReference>
<dbReference type="FunFam" id="3.10.20.90:FF:000160">
    <property type="entry name" value="Polyubiquitin-C"/>
    <property type="match status" value="1"/>
</dbReference>
<sequence>MKIIVKTLIGKTITLEVESSDTIDNVRAKIYEKEGIPPYPQRLIFAGKQLDGDSDRTLGDYKIRNEDTLHLAFPLGGGIFLISDLCQDPEMHVLYSRGEVV</sequence>
<dbReference type="SUPFAM" id="SSF54236">
    <property type="entry name" value="Ubiquitin-like"/>
    <property type="match status" value="1"/>
</dbReference>
<protein>
    <recommendedName>
        <fullName evidence="3">Ubiquitin-like domain-containing protein</fullName>
    </recommendedName>
</protein>
<proteinExistence type="predicted"/>
<evidence type="ECO:0000256" key="1">
    <source>
        <dbReference type="ARBA" id="ARBA00022499"/>
    </source>
</evidence>
<dbReference type="InterPro" id="IPR050158">
    <property type="entry name" value="Ubiquitin_ubiquitin-like"/>
</dbReference>
<feature type="domain" description="Ubiquitin-like" evidence="3">
    <location>
        <begin position="1"/>
        <end position="78"/>
    </location>
</feature>
<dbReference type="AlphaFoldDB" id="A0ABD3C165"/>
<evidence type="ECO:0000313" key="5">
    <source>
        <dbReference type="Proteomes" id="UP001632038"/>
    </source>
</evidence>
<dbReference type="Pfam" id="PF00240">
    <property type="entry name" value="ubiquitin"/>
    <property type="match status" value="1"/>
</dbReference>
<reference evidence="5" key="1">
    <citation type="journal article" date="2024" name="IScience">
        <title>Strigolactones Initiate the Formation of Haustorium-like Structures in Castilleja.</title>
        <authorList>
            <person name="Buerger M."/>
            <person name="Peterson D."/>
            <person name="Chory J."/>
        </authorList>
    </citation>
    <scope>NUCLEOTIDE SEQUENCE [LARGE SCALE GENOMIC DNA]</scope>
</reference>
<dbReference type="EMBL" id="JAVIJP010000054">
    <property type="protein sequence ID" value="KAL3623324.1"/>
    <property type="molecule type" value="Genomic_DNA"/>
</dbReference>
<dbReference type="PROSITE" id="PS50053">
    <property type="entry name" value="UBIQUITIN_2"/>
    <property type="match status" value="1"/>
</dbReference>